<feature type="binding site" evidence="8">
    <location>
        <position position="82"/>
    </location>
    <ligand>
        <name>NADP(+)</name>
        <dbReference type="ChEBI" id="CHEBI:58349"/>
    </ligand>
</feature>
<dbReference type="GO" id="GO:0008652">
    <property type="term" value="P:amino acid biosynthetic process"/>
    <property type="evidence" value="ECO:0007669"/>
    <property type="project" value="UniProtKB-KW"/>
</dbReference>
<reference evidence="13" key="1">
    <citation type="submission" date="2016-01" db="EMBL/GenBank/DDBJ databases">
        <title>Draft genome sequence of Thermodesulfovibrio aggregans strain TGE-P1.</title>
        <authorList>
            <person name="Sekiguchi Y."/>
            <person name="Ohashi A."/>
            <person name="Matsuura N."/>
            <person name="Tourlousse M.D."/>
        </authorList>
    </citation>
    <scope>NUCLEOTIDE SEQUENCE [LARGE SCALE GENOMIC DNA]</scope>
    <source>
        <strain evidence="13">TGE-P1</strain>
    </source>
</reference>
<dbReference type="FunFam" id="3.40.50.10860:FF:000004">
    <property type="entry name" value="Quinate/shikimate dehydrogenase"/>
    <property type="match status" value="1"/>
</dbReference>
<dbReference type="Pfam" id="PF08501">
    <property type="entry name" value="Shikimate_dh_N"/>
    <property type="match status" value="1"/>
</dbReference>
<dbReference type="InterPro" id="IPR006151">
    <property type="entry name" value="Shikm_DH/Glu-tRNA_Rdtase"/>
</dbReference>
<protein>
    <recommendedName>
        <fullName evidence="2 8">Shikimate dehydrogenase (NADP(+))</fullName>
        <shortName evidence="8">SDH</shortName>
        <ecNumber evidence="2 8">1.1.1.25</ecNumber>
    </recommendedName>
</protein>
<keyword evidence="4 8" id="KW-0521">NADP</keyword>
<comment type="pathway">
    <text evidence="1 8">Metabolic intermediate biosynthesis; chorismate biosynthesis; chorismate from D-erythrose 4-phosphate and phosphoenolpyruvate: step 4/7.</text>
</comment>
<name>A0A0U9HXZ2_9BACT</name>
<proteinExistence type="inferred from homology"/>
<dbReference type="Gene3D" id="3.40.50.10860">
    <property type="entry name" value="Leucine Dehydrogenase, chain A, domain 1"/>
    <property type="match status" value="1"/>
</dbReference>
<keyword evidence="3 8" id="KW-0028">Amino-acid biosynthesis</keyword>
<dbReference type="Pfam" id="PF01488">
    <property type="entry name" value="Shikimate_DH"/>
    <property type="match status" value="1"/>
</dbReference>
<dbReference type="PANTHER" id="PTHR21089:SF1">
    <property type="entry name" value="BIFUNCTIONAL 3-DEHYDROQUINATE DEHYDRATASE_SHIKIMATE DEHYDROGENASE, CHLOROPLASTIC"/>
    <property type="match status" value="1"/>
</dbReference>
<accession>A0A0U9HXZ2</accession>
<dbReference type="InterPro" id="IPR013708">
    <property type="entry name" value="Shikimate_DH-bd_N"/>
</dbReference>
<feature type="domain" description="Shikimate dehydrogenase substrate binding N-terminal" evidence="10">
    <location>
        <begin position="11"/>
        <end position="93"/>
    </location>
</feature>
<feature type="binding site" evidence="8">
    <location>
        <begin position="130"/>
        <end position="134"/>
    </location>
    <ligand>
        <name>NADP(+)</name>
        <dbReference type="ChEBI" id="CHEBI:58349"/>
    </ligand>
</feature>
<dbReference type="GO" id="GO:0005829">
    <property type="term" value="C:cytosol"/>
    <property type="evidence" value="ECO:0007669"/>
    <property type="project" value="TreeGrafter"/>
</dbReference>
<dbReference type="GO" id="GO:0050661">
    <property type="term" value="F:NADP binding"/>
    <property type="evidence" value="ECO:0007669"/>
    <property type="project" value="InterPro"/>
</dbReference>
<feature type="binding site" evidence="8">
    <location>
        <position position="240"/>
    </location>
    <ligand>
        <name>NADP(+)</name>
        <dbReference type="ChEBI" id="CHEBI:58349"/>
    </ligand>
</feature>
<dbReference type="InterPro" id="IPR011342">
    <property type="entry name" value="Shikimate_DH"/>
</dbReference>
<feature type="domain" description="Quinate/shikimate 5-dehydrogenase/glutamyl-tRNA reductase" evidence="9">
    <location>
        <begin position="121"/>
        <end position="194"/>
    </location>
</feature>
<evidence type="ECO:0000256" key="7">
    <source>
        <dbReference type="ARBA" id="ARBA00049442"/>
    </source>
</evidence>
<comment type="catalytic activity">
    <reaction evidence="7 8">
        <text>shikimate + NADP(+) = 3-dehydroshikimate + NADPH + H(+)</text>
        <dbReference type="Rhea" id="RHEA:17737"/>
        <dbReference type="ChEBI" id="CHEBI:15378"/>
        <dbReference type="ChEBI" id="CHEBI:16630"/>
        <dbReference type="ChEBI" id="CHEBI:36208"/>
        <dbReference type="ChEBI" id="CHEBI:57783"/>
        <dbReference type="ChEBI" id="CHEBI:58349"/>
        <dbReference type="EC" id="1.1.1.25"/>
    </reaction>
</comment>
<evidence type="ECO:0000259" key="10">
    <source>
        <dbReference type="Pfam" id="PF08501"/>
    </source>
</evidence>
<keyword evidence="13" id="KW-1185">Reference proteome</keyword>
<evidence type="ECO:0000313" key="12">
    <source>
        <dbReference type="EMBL" id="GAQ95647.1"/>
    </source>
</evidence>
<dbReference type="PANTHER" id="PTHR21089">
    <property type="entry name" value="SHIKIMATE DEHYDROGENASE"/>
    <property type="match status" value="1"/>
</dbReference>
<evidence type="ECO:0000259" key="11">
    <source>
        <dbReference type="Pfam" id="PF18317"/>
    </source>
</evidence>
<gene>
    <name evidence="8" type="primary">aroE</name>
    <name evidence="12" type="ORF">TAGGR_3120</name>
</gene>
<dbReference type="InterPro" id="IPR022893">
    <property type="entry name" value="Shikimate_DH_fam"/>
</dbReference>
<dbReference type="OrthoDB" id="9792692at2"/>
<dbReference type="GO" id="GO:0009423">
    <property type="term" value="P:chorismate biosynthetic process"/>
    <property type="evidence" value="ECO:0007669"/>
    <property type="project" value="UniProtKB-UniRule"/>
</dbReference>
<dbReference type="Pfam" id="PF18317">
    <property type="entry name" value="SDH_C"/>
    <property type="match status" value="1"/>
</dbReference>
<feature type="binding site" evidence="8">
    <location>
        <position position="66"/>
    </location>
    <ligand>
        <name>shikimate</name>
        <dbReference type="ChEBI" id="CHEBI:36208"/>
    </ligand>
</feature>
<dbReference type="InterPro" id="IPR046346">
    <property type="entry name" value="Aminoacid_DH-like_N_sf"/>
</dbReference>
<dbReference type="AlphaFoldDB" id="A0A0U9HXZ2"/>
<evidence type="ECO:0000259" key="9">
    <source>
        <dbReference type="Pfam" id="PF01488"/>
    </source>
</evidence>
<comment type="subunit">
    <text evidence="8">Homodimer.</text>
</comment>
<feature type="binding site" evidence="8">
    <location>
        <position position="106"/>
    </location>
    <ligand>
        <name>shikimate</name>
        <dbReference type="ChEBI" id="CHEBI:36208"/>
    </ligand>
</feature>
<feature type="active site" description="Proton acceptor" evidence="8">
    <location>
        <position position="70"/>
    </location>
</feature>
<dbReference type="CDD" id="cd01065">
    <property type="entry name" value="NAD_bind_Shikimate_DH"/>
    <property type="match status" value="1"/>
</dbReference>
<dbReference type="InterPro" id="IPR036291">
    <property type="entry name" value="NAD(P)-bd_dom_sf"/>
</dbReference>
<evidence type="ECO:0000256" key="8">
    <source>
        <dbReference type="HAMAP-Rule" id="MF_00222"/>
    </source>
</evidence>
<comment type="function">
    <text evidence="8">Involved in the biosynthesis of the chorismate, which leads to the biosynthesis of aromatic amino acids. Catalyzes the reversible NADPH linked reduction of 3-dehydroshikimate (DHSA) to yield shikimate (SA).</text>
</comment>
<dbReference type="SUPFAM" id="SSF51735">
    <property type="entry name" value="NAD(P)-binding Rossmann-fold domains"/>
    <property type="match status" value="1"/>
</dbReference>
<dbReference type="HAMAP" id="MF_00222">
    <property type="entry name" value="Shikimate_DH_AroE"/>
    <property type="match status" value="1"/>
</dbReference>
<evidence type="ECO:0000256" key="4">
    <source>
        <dbReference type="ARBA" id="ARBA00022857"/>
    </source>
</evidence>
<sequence>MITGKTKIIGIFGDPVEHTLSPIIHNEAFKYLGLDYCYVPFHVKKKDLKNAIIAIKALNIKGVNITVPHKEAVIQYLDEISDEAKYIGAVNTILNNEGILKGFNTDAQGFILSLKEESILIKEKNILILGAGGAAKAIVYGILKEGGKVYIYNRTLSKALEIKEKFANLGFIEVIPHIEQSINEKVDIIVNATSLGLKKDDPLPINPAFLLSKHIYYDIVYPETLLMNEAKKIGCKVVGGIGMLLWQAVEAFKIWTEVEPPVDVIKKTLNKVLTKY</sequence>
<evidence type="ECO:0000256" key="6">
    <source>
        <dbReference type="ARBA" id="ARBA00023141"/>
    </source>
</evidence>
<evidence type="ECO:0000256" key="2">
    <source>
        <dbReference type="ARBA" id="ARBA00012962"/>
    </source>
</evidence>
<dbReference type="Gene3D" id="3.40.50.720">
    <property type="entry name" value="NAD(P)-binding Rossmann-like Domain"/>
    <property type="match status" value="1"/>
</dbReference>
<dbReference type="NCBIfam" id="NF001319">
    <property type="entry name" value="PRK00258.3-3"/>
    <property type="match status" value="1"/>
</dbReference>
<feature type="binding site" evidence="8">
    <location>
        <position position="247"/>
    </location>
    <ligand>
        <name>shikimate</name>
        <dbReference type="ChEBI" id="CHEBI:36208"/>
    </ligand>
</feature>
<keyword evidence="5 8" id="KW-0560">Oxidoreductase</keyword>
<feature type="binding site" evidence="8">
    <location>
        <begin position="153"/>
        <end position="158"/>
    </location>
    <ligand>
        <name>NADP(+)</name>
        <dbReference type="ChEBI" id="CHEBI:58349"/>
    </ligand>
</feature>
<dbReference type="GO" id="GO:0019632">
    <property type="term" value="P:shikimate metabolic process"/>
    <property type="evidence" value="ECO:0007669"/>
    <property type="project" value="InterPro"/>
</dbReference>
<comment type="caution">
    <text evidence="12">The sequence shown here is derived from an EMBL/GenBank/DDBJ whole genome shotgun (WGS) entry which is preliminary data.</text>
</comment>
<dbReference type="InterPro" id="IPR041121">
    <property type="entry name" value="SDH_C"/>
</dbReference>
<feature type="binding site" evidence="8">
    <location>
        <position position="221"/>
    </location>
    <ligand>
        <name>shikimate</name>
        <dbReference type="ChEBI" id="CHEBI:36208"/>
    </ligand>
</feature>
<dbReference type="Proteomes" id="UP000054976">
    <property type="component" value="Unassembled WGS sequence"/>
</dbReference>
<evidence type="ECO:0000313" key="13">
    <source>
        <dbReference type="Proteomes" id="UP000054976"/>
    </source>
</evidence>
<feature type="binding site" evidence="8">
    <location>
        <position position="219"/>
    </location>
    <ligand>
        <name>NADP(+)</name>
        <dbReference type="ChEBI" id="CHEBI:58349"/>
    </ligand>
</feature>
<comment type="similarity">
    <text evidence="8">Belongs to the shikimate dehydrogenase family.</text>
</comment>
<feature type="domain" description="SDH C-terminal" evidence="11">
    <location>
        <begin position="240"/>
        <end position="269"/>
    </location>
</feature>
<feature type="binding site" evidence="8">
    <location>
        <begin position="19"/>
        <end position="21"/>
    </location>
    <ligand>
        <name>shikimate</name>
        <dbReference type="ChEBI" id="CHEBI:36208"/>
    </ligand>
</feature>
<dbReference type="GO" id="GO:0004764">
    <property type="term" value="F:shikimate 3-dehydrogenase (NADP+) activity"/>
    <property type="evidence" value="ECO:0007669"/>
    <property type="project" value="UniProtKB-UniRule"/>
</dbReference>
<organism evidence="12 13">
    <name type="scientific">Thermodesulfovibrio aggregans</name>
    <dbReference type="NCBI Taxonomy" id="86166"/>
    <lineage>
        <taxon>Bacteria</taxon>
        <taxon>Pseudomonadati</taxon>
        <taxon>Nitrospirota</taxon>
        <taxon>Thermodesulfovibrionia</taxon>
        <taxon>Thermodesulfovibrionales</taxon>
        <taxon>Thermodesulfovibrionaceae</taxon>
        <taxon>Thermodesulfovibrio</taxon>
    </lineage>
</organism>
<dbReference type="EMBL" id="BCNO01000003">
    <property type="protein sequence ID" value="GAQ95647.1"/>
    <property type="molecule type" value="Genomic_DNA"/>
</dbReference>
<evidence type="ECO:0000256" key="3">
    <source>
        <dbReference type="ARBA" id="ARBA00022605"/>
    </source>
</evidence>
<evidence type="ECO:0000256" key="1">
    <source>
        <dbReference type="ARBA" id="ARBA00004871"/>
    </source>
</evidence>
<dbReference type="STRING" id="86166.TAGGR_3120"/>
<feature type="binding site" evidence="8">
    <location>
        <position position="91"/>
    </location>
    <ligand>
        <name>shikimate</name>
        <dbReference type="ChEBI" id="CHEBI:36208"/>
    </ligand>
</feature>
<evidence type="ECO:0000256" key="5">
    <source>
        <dbReference type="ARBA" id="ARBA00023002"/>
    </source>
</evidence>
<keyword evidence="6 8" id="KW-0057">Aromatic amino acid biosynthesis</keyword>
<dbReference type="RefSeq" id="WP_059177074.1">
    <property type="nucleotide sequence ID" value="NZ_BCNO01000003.1"/>
</dbReference>
<dbReference type="UniPathway" id="UPA00053">
    <property type="reaction ID" value="UER00087"/>
</dbReference>
<dbReference type="EC" id="1.1.1.25" evidence="2 8"/>
<dbReference type="GO" id="GO:0009073">
    <property type="term" value="P:aromatic amino acid family biosynthetic process"/>
    <property type="evidence" value="ECO:0007669"/>
    <property type="project" value="UniProtKB-KW"/>
</dbReference>
<dbReference type="NCBIfam" id="TIGR00507">
    <property type="entry name" value="aroE"/>
    <property type="match status" value="1"/>
</dbReference>
<dbReference type="SUPFAM" id="SSF53223">
    <property type="entry name" value="Aminoacid dehydrogenase-like, N-terminal domain"/>
    <property type="match status" value="1"/>
</dbReference>